<dbReference type="RefSeq" id="WP_129891513.1">
    <property type="nucleotide sequence ID" value="NZ_CP035758.1"/>
</dbReference>
<evidence type="ECO:0000256" key="2">
    <source>
        <dbReference type="SAM" id="Phobius"/>
    </source>
</evidence>
<keyword evidence="2" id="KW-1133">Transmembrane helix</keyword>
<keyword evidence="2" id="KW-0472">Membrane</keyword>
<dbReference type="InterPro" id="IPR007060">
    <property type="entry name" value="FtsL/DivIC"/>
</dbReference>
<dbReference type="Pfam" id="PF04977">
    <property type="entry name" value="DivIC"/>
    <property type="match status" value="1"/>
</dbReference>
<keyword evidence="4" id="KW-1185">Reference proteome</keyword>
<accession>A0A4P6JXH0</accession>
<evidence type="ECO:0008006" key="5">
    <source>
        <dbReference type="Google" id="ProtNLM"/>
    </source>
</evidence>
<dbReference type="KEGG" id="kbs:EPA93_32550"/>
<feature type="coiled-coil region" evidence="1">
    <location>
        <begin position="69"/>
        <end position="96"/>
    </location>
</feature>
<dbReference type="Proteomes" id="UP000290365">
    <property type="component" value="Chromosome"/>
</dbReference>
<evidence type="ECO:0000313" key="3">
    <source>
        <dbReference type="EMBL" id="QBD80449.1"/>
    </source>
</evidence>
<reference evidence="3 4" key="1">
    <citation type="submission" date="2019-01" db="EMBL/GenBank/DDBJ databases">
        <title>Ktedonosporobacter rubrisoli SCAWS-G2.</title>
        <authorList>
            <person name="Huang Y."/>
            <person name="Yan B."/>
        </authorList>
    </citation>
    <scope>NUCLEOTIDE SEQUENCE [LARGE SCALE GENOMIC DNA]</scope>
    <source>
        <strain evidence="3 4">SCAWS-G2</strain>
    </source>
</reference>
<sequence>MQNRPRRPQFTSRTESGNTANVTSAIGMEESAGRLRARRNTLFTHTIMWVTGLICIALLLGSFAQAWSNSRIAQQVQQERQQLQQLRDRHNHLVQMEKRYKDPAVIESEARQQLGYIRHGEQPVVIVSADGQGQQKPPAQQKKPIQGNFWQEWWSTFFGK</sequence>
<name>A0A4P6JXH0_KTERU</name>
<dbReference type="AlphaFoldDB" id="A0A4P6JXH0"/>
<organism evidence="3 4">
    <name type="scientific">Ktedonosporobacter rubrisoli</name>
    <dbReference type="NCBI Taxonomy" id="2509675"/>
    <lineage>
        <taxon>Bacteria</taxon>
        <taxon>Bacillati</taxon>
        <taxon>Chloroflexota</taxon>
        <taxon>Ktedonobacteria</taxon>
        <taxon>Ktedonobacterales</taxon>
        <taxon>Ktedonosporobacteraceae</taxon>
        <taxon>Ktedonosporobacter</taxon>
    </lineage>
</organism>
<proteinExistence type="predicted"/>
<dbReference type="EMBL" id="CP035758">
    <property type="protein sequence ID" value="QBD80449.1"/>
    <property type="molecule type" value="Genomic_DNA"/>
</dbReference>
<dbReference type="OrthoDB" id="159931at2"/>
<evidence type="ECO:0000256" key="1">
    <source>
        <dbReference type="SAM" id="Coils"/>
    </source>
</evidence>
<keyword evidence="2" id="KW-0812">Transmembrane</keyword>
<keyword evidence="1" id="KW-0175">Coiled coil</keyword>
<gene>
    <name evidence="3" type="ORF">EPA93_32550</name>
</gene>
<feature type="transmembrane region" description="Helical" evidence="2">
    <location>
        <begin position="46"/>
        <end position="67"/>
    </location>
</feature>
<evidence type="ECO:0000313" key="4">
    <source>
        <dbReference type="Proteomes" id="UP000290365"/>
    </source>
</evidence>
<protein>
    <recommendedName>
        <fullName evidence="5">Septum formation initiator family protein</fullName>
    </recommendedName>
</protein>